<organism evidence="2 3">
    <name type="scientific">Natronomicrosphaera hydrolytica</name>
    <dbReference type="NCBI Taxonomy" id="3242702"/>
    <lineage>
        <taxon>Bacteria</taxon>
        <taxon>Pseudomonadati</taxon>
        <taxon>Planctomycetota</taxon>
        <taxon>Phycisphaerae</taxon>
        <taxon>Phycisphaerales</taxon>
        <taxon>Phycisphaeraceae</taxon>
        <taxon>Natronomicrosphaera</taxon>
    </lineage>
</organism>
<dbReference type="Proteomes" id="UP001575105">
    <property type="component" value="Unassembled WGS sequence"/>
</dbReference>
<accession>A0ABV4U5D0</accession>
<gene>
    <name evidence="2" type="ORF">ACERK3_10870</name>
</gene>
<reference evidence="2 3" key="1">
    <citation type="submission" date="2024-08" db="EMBL/GenBank/DDBJ databases">
        <title>Whole-genome sequencing of halo(alkali)philic microorganisms from hypersaline lakes.</title>
        <authorList>
            <person name="Sorokin D.Y."/>
            <person name="Merkel A.Y."/>
            <person name="Messina E."/>
            <person name="Yakimov M."/>
        </authorList>
    </citation>
    <scope>NUCLEOTIDE SEQUENCE [LARGE SCALE GENOMIC DNA]</scope>
    <source>
        <strain evidence="2 3">AB-hyl4</strain>
    </source>
</reference>
<feature type="region of interest" description="Disordered" evidence="1">
    <location>
        <begin position="248"/>
        <end position="279"/>
    </location>
</feature>
<dbReference type="Gene3D" id="3.40.630.30">
    <property type="match status" value="1"/>
</dbReference>
<evidence type="ECO:0000313" key="2">
    <source>
        <dbReference type="EMBL" id="MFA9478798.1"/>
    </source>
</evidence>
<evidence type="ECO:0000256" key="1">
    <source>
        <dbReference type="SAM" id="MobiDB-lite"/>
    </source>
</evidence>
<name>A0ABV4U5D0_9BACT</name>
<dbReference type="RefSeq" id="WP_425345723.1">
    <property type="nucleotide sequence ID" value="NZ_JBGUBD010000006.1"/>
</dbReference>
<evidence type="ECO:0008006" key="4">
    <source>
        <dbReference type="Google" id="ProtNLM"/>
    </source>
</evidence>
<protein>
    <recommendedName>
        <fullName evidence="4">N-acetyltransferase domain-containing protein</fullName>
    </recommendedName>
</protein>
<comment type="caution">
    <text evidence="2">The sequence shown here is derived from an EMBL/GenBank/DDBJ whole genome shotgun (WGS) entry which is preliminary data.</text>
</comment>
<dbReference type="SUPFAM" id="SSF55729">
    <property type="entry name" value="Acyl-CoA N-acyltransferases (Nat)"/>
    <property type="match status" value="1"/>
</dbReference>
<proteinExistence type="predicted"/>
<evidence type="ECO:0000313" key="3">
    <source>
        <dbReference type="Proteomes" id="UP001575105"/>
    </source>
</evidence>
<keyword evidence="3" id="KW-1185">Reference proteome</keyword>
<sequence length="380" mass="41333">MSDIVRYERALIAFAGPRVAGVRVRAATVADVPFMDQLQKLHNKQVGWMPTKQFEGHVEKGNVLIAEQSLAFQVSRSGLDNSKRETRNPGPAQPIGYCIGVDRYFKRDDVGVIYQMNVQPGVQRGLVGATLLKAMFERSAWGCKLFCCWCAQDIEANYFWEAMGFVPLAFRTGSAKRSRIHIFWQKRIRRGDAETPWWFPSQTGSGAIREDRIVLPIPPGTHWRDAKPMVLPGVPGVEGEEGAGGGAGLIEGGSEGEVTPAARPRRKRQAKAPVRAARPEAANAGGLWFGGTPEAAAEAAGDAEAVKPKRVKKAAVKNDPRLVAAARELRDRWLEEVNAGRCMIEAEAGKYEVSKAVEAQERAALAGRLDGVAARALPAA</sequence>
<dbReference type="InterPro" id="IPR016181">
    <property type="entry name" value="Acyl_CoA_acyltransferase"/>
</dbReference>
<dbReference type="EMBL" id="JBGUBD010000006">
    <property type="protein sequence ID" value="MFA9478798.1"/>
    <property type="molecule type" value="Genomic_DNA"/>
</dbReference>